<evidence type="ECO:0000256" key="4">
    <source>
        <dbReference type="ARBA" id="ARBA00023239"/>
    </source>
</evidence>
<evidence type="ECO:0000256" key="6">
    <source>
        <dbReference type="ARBA" id="ARBA00037589"/>
    </source>
</evidence>
<gene>
    <name evidence="11" type="primary">hemD</name>
    <name evidence="11" type="ORF">NRIC_31040</name>
</gene>
<evidence type="ECO:0000256" key="9">
    <source>
        <dbReference type="RuleBase" id="RU366031"/>
    </source>
</evidence>
<accession>A0A4P5PQB8</accession>
<organism evidence="11 12">
    <name type="scientific">Enterococcus florum</name>
    <dbReference type="NCBI Taxonomy" id="2480627"/>
    <lineage>
        <taxon>Bacteria</taxon>
        <taxon>Bacillati</taxon>
        <taxon>Bacillota</taxon>
        <taxon>Bacilli</taxon>
        <taxon>Lactobacillales</taxon>
        <taxon>Enterococcaceae</taxon>
        <taxon>Enterococcus</taxon>
    </lineage>
</organism>
<dbReference type="Gene3D" id="3.40.50.10090">
    <property type="match status" value="2"/>
</dbReference>
<reference evidence="12" key="1">
    <citation type="submission" date="2019-02" db="EMBL/GenBank/DDBJ databases">
        <title>Draft genome sequence of Enterococcus sp. Gos25-1.</title>
        <authorList>
            <person name="Tanaka N."/>
            <person name="Shiwa Y."/>
            <person name="Fujita N."/>
        </authorList>
    </citation>
    <scope>NUCLEOTIDE SEQUENCE [LARGE SCALE GENOMIC DNA]</scope>
    <source>
        <strain evidence="12">Gos25-1</strain>
    </source>
</reference>
<dbReference type="GO" id="GO:0004852">
    <property type="term" value="F:uroporphyrinogen-III synthase activity"/>
    <property type="evidence" value="ECO:0007669"/>
    <property type="project" value="UniProtKB-UniRule"/>
</dbReference>
<sequence>MKNVRETRKKLLYTREVPMPEAIFQELSQTVDILMIPMNQTVKLQAPPQKADYDWIFFTSVNAVNYFDFSQFNQEVKTVAIGNQTTKVLIDKGYQVTFQPKEGYSEGLIHEWLAINPDPQRILWPHSLHARRVIYDQLNERGHMVLEQVIYKNEFSDEHRSQLTELFRQGDLDYVLFASPSAWESFYQTAKQCQLPNDFWENLTIAAIGPVTANVIRQAGYLVAIQPEIYDMPHLYACLLQHIKEPIKQKEK</sequence>
<dbReference type="EMBL" id="BJCC01000028">
    <property type="protein sequence ID" value="GCF95213.1"/>
    <property type="molecule type" value="Genomic_DNA"/>
</dbReference>
<dbReference type="Proteomes" id="UP000290567">
    <property type="component" value="Unassembled WGS sequence"/>
</dbReference>
<feature type="domain" description="Tetrapyrrole biosynthesis uroporphyrinogen III synthase" evidence="10">
    <location>
        <begin position="32"/>
        <end position="236"/>
    </location>
</feature>
<comment type="pathway">
    <text evidence="1 9">Porphyrin-containing compound metabolism; protoporphyrin-IX biosynthesis; coproporphyrinogen-III from 5-aminolevulinate: step 3/4.</text>
</comment>
<protein>
    <recommendedName>
        <fullName evidence="7 9">Uroporphyrinogen-III synthase</fullName>
        <ecNumber evidence="3 9">4.2.1.75</ecNumber>
    </recommendedName>
</protein>
<dbReference type="CDD" id="cd06578">
    <property type="entry name" value="HemD"/>
    <property type="match status" value="1"/>
</dbReference>
<evidence type="ECO:0000256" key="7">
    <source>
        <dbReference type="ARBA" id="ARBA00040167"/>
    </source>
</evidence>
<dbReference type="Pfam" id="PF02602">
    <property type="entry name" value="HEM4"/>
    <property type="match status" value="1"/>
</dbReference>
<dbReference type="InterPro" id="IPR003754">
    <property type="entry name" value="4pyrrol_synth_uPrphyn_synth"/>
</dbReference>
<dbReference type="SUPFAM" id="SSF69618">
    <property type="entry name" value="HemD-like"/>
    <property type="match status" value="1"/>
</dbReference>
<comment type="catalytic activity">
    <reaction evidence="8 9">
        <text>hydroxymethylbilane = uroporphyrinogen III + H2O</text>
        <dbReference type="Rhea" id="RHEA:18965"/>
        <dbReference type="ChEBI" id="CHEBI:15377"/>
        <dbReference type="ChEBI" id="CHEBI:57308"/>
        <dbReference type="ChEBI" id="CHEBI:57845"/>
        <dbReference type="EC" id="4.2.1.75"/>
    </reaction>
</comment>
<evidence type="ECO:0000256" key="3">
    <source>
        <dbReference type="ARBA" id="ARBA00013109"/>
    </source>
</evidence>
<evidence type="ECO:0000256" key="1">
    <source>
        <dbReference type="ARBA" id="ARBA00004772"/>
    </source>
</evidence>
<dbReference type="PANTHER" id="PTHR38042:SF1">
    <property type="entry name" value="UROPORPHYRINOGEN-III SYNTHASE, CHLOROPLASTIC"/>
    <property type="match status" value="1"/>
</dbReference>
<evidence type="ECO:0000256" key="8">
    <source>
        <dbReference type="ARBA" id="ARBA00048617"/>
    </source>
</evidence>
<evidence type="ECO:0000313" key="11">
    <source>
        <dbReference type="EMBL" id="GCF95213.1"/>
    </source>
</evidence>
<comment type="similarity">
    <text evidence="2 9">Belongs to the uroporphyrinogen-III synthase family.</text>
</comment>
<evidence type="ECO:0000259" key="10">
    <source>
        <dbReference type="Pfam" id="PF02602"/>
    </source>
</evidence>
<proteinExistence type="inferred from homology"/>
<evidence type="ECO:0000256" key="2">
    <source>
        <dbReference type="ARBA" id="ARBA00008133"/>
    </source>
</evidence>
<dbReference type="PANTHER" id="PTHR38042">
    <property type="entry name" value="UROPORPHYRINOGEN-III SYNTHASE, CHLOROPLASTIC"/>
    <property type="match status" value="1"/>
</dbReference>
<keyword evidence="12" id="KW-1185">Reference proteome</keyword>
<dbReference type="EC" id="4.2.1.75" evidence="3 9"/>
<dbReference type="AlphaFoldDB" id="A0A4P5PQB8"/>
<comment type="caution">
    <text evidence="11">The sequence shown here is derived from an EMBL/GenBank/DDBJ whole genome shotgun (WGS) entry which is preliminary data.</text>
</comment>
<evidence type="ECO:0000256" key="5">
    <source>
        <dbReference type="ARBA" id="ARBA00023244"/>
    </source>
</evidence>
<dbReference type="UniPathway" id="UPA00251">
    <property type="reaction ID" value="UER00320"/>
</dbReference>
<dbReference type="GO" id="GO:0006780">
    <property type="term" value="P:uroporphyrinogen III biosynthetic process"/>
    <property type="evidence" value="ECO:0007669"/>
    <property type="project" value="UniProtKB-UniRule"/>
</dbReference>
<comment type="function">
    <text evidence="6 9">Catalyzes cyclization of the linear tetrapyrrole, hydroxymethylbilane, to the macrocyclic uroporphyrinogen III.</text>
</comment>
<keyword evidence="5 9" id="KW-0627">Porphyrin biosynthesis</keyword>
<keyword evidence="4 9" id="KW-0456">Lyase</keyword>
<dbReference type="InterPro" id="IPR039793">
    <property type="entry name" value="UROS/Hem4"/>
</dbReference>
<name>A0A4P5PQB8_9ENTE</name>
<evidence type="ECO:0000313" key="12">
    <source>
        <dbReference type="Proteomes" id="UP000290567"/>
    </source>
</evidence>
<dbReference type="GO" id="GO:0006782">
    <property type="term" value="P:protoporphyrinogen IX biosynthetic process"/>
    <property type="evidence" value="ECO:0007669"/>
    <property type="project" value="UniProtKB-UniRule"/>
</dbReference>
<dbReference type="InterPro" id="IPR036108">
    <property type="entry name" value="4pyrrol_syn_uPrphyn_synt_sf"/>
</dbReference>